<dbReference type="WBParaSite" id="GPLIN_000426200">
    <property type="protein sequence ID" value="GPLIN_000426200"/>
    <property type="gene ID" value="GPLIN_000426200"/>
</dbReference>
<proteinExistence type="predicted"/>
<accession>A0A183BUH6</accession>
<sequence>MSISSESIDGDITTDQDQQENLGPSVEVLLLRATLAHVESQQAEQLERQQMDVPTSSDGFDFLTYDVNHLSLSPKWTSCRPWKDQICGRRRRRLRR</sequence>
<name>A0A183BUH6_GLOPA</name>
<evidence type="ECO:0000256" key="1">
    <source>
        <dbReference type="SAM" id="MobiDB-lite"/>
    </source>
</evidence>
<feature type="region of interest" description="Disordered" evidence="1">
    <location>
        <begin position="1"/>
        <end position="23"/>
    </location>
</feature>
<evidence type="ECO:0000313" key="2">
    <source>
        <dbReference type="Proteomes" id="UP000050741"/>
    </source>
</evidence>
<dbReference type="AlphaFoldDB" id="A0A183BUH6"/>
<reference evidence="2" key="1">
    <citation type="submission" date="2014-05" db="EMBL/GenBank/DDBJ databases">
        <title>The genome and life-stage specific transcriptomes of Globodera pallida elucidate key aspects of plant parasitism by a cyst nematode.</title>
        <authorList>
            <person name="Cotton J.A."/>
            <person name="Lilley C.J."/>
            <person name="Jones L.M."/>
            <person name="Kikuchi T."/>
            <person name="Reid A.J."/>
            <person name="Thorpe P."/>
            <person name="Tsai I.J."/>
            <person name="Beasley H."/>
            <person name="Blok V."/>
            <person name="Cock P.J.A."/>
            <person name="Van den Akker S.E."/>
            <person name="Holroyd N."/>
            <person name="Hunt M."/>
            <person name="Mantelin S."/>
            <person name="Naghra H."/>
            <person name="Pain A."/>
            <person name="Palomares-Rius J.E."/>
            <person name="Zarowiecki M."/>
            <person name="Berriman M."/>
            <person name="Jones J.T."/>
            <person name="Urwin P.E."/>
        </authorList>
    </citation>
    <scope>NUCLEOTIDE SEQUENCE [LARGE SCALE GENOMIC DNA]</scope>
    <source>
        <strain evidence="2">Lindley</strain>
    </source>
</reference>
<keyword evidence="2" id="KW-1185">Reference proteome</keyword>
<dbReference type="Proteomes" id="UP000050741">
    <property type="component" value="Unassembled WGS sequence"/>
</dbReference>
<evidence type="ECO:0000313" key="3">
    <source>
        <dbReference type="WBParaSite" id="GPLIN_000426200"/>
    </source>
</evidence>
<reference evidence="3" key="2">
    <citation type="submission" date="2016-06" db="UniProtKB">
        <authorList>
            <consortium name="WormBaseParasite"/>
        </authorList>
    </citation>
    <scope>IDENTIFICATION</scope>
</reference>
<feature type="compositionally biased region" description="Acidic residues" evidence="1">
    <location>
        <begin position="8"/>
        <end position="18"/>
    </location>
</feature>
<organism evidence="2 3">
    <name type="scientific">Globodera pallida</name>
    <name type="common">Potato cyst nematode worm</name>
    <name type="synonym">Heterodera pallida</name>
    <dbReference type="NCBI Taxonomy" id="36090"/>
    <lineage>
        <taxon>Eukaryota</taxon>
        <taxon>Metazoa</taxon>
        <taxon>Ecdysozoa</taxon>
        <taxon>Nematoda</taxon>
        <taxon>Chromadorea</taxon>
        <taxon>Rhabditida</taxon>
        <taxon>Tylenchina</taxon>
        <taxon>Tylenchomorpha</taxon>
        <taxon>Tylenchoidea</taxon>
        <taxon>Heteroderidae</taxon>
        <taxon>Heteroderinae</taxon>
        <taxon>Globodera</taxon>
    </lineage>
</organism>
<protein>
    <submittedName>
        <fullName evidence="3">Uncharacterized protein</fullName>
    </submittedName>
</protein>